<dbReference type="Gene3D" id="1.10.890.20">
    <property type="match status" value="1"/>
</dbReference>
<evidence type="ECO:0000259" key="3">
    <source>
        <dbReference type="Pfam" id="PF02431"/>
    </source>
</evidence>
<reference evidence="4 5" key="1">
    <citation type="journal article" date="2022" name="Cell">
        <title>Repeat-based holocentromeres influence genome architecture and karyotype evolution.</title>
        <authorList>
            <person name="Hofstatter P.G."/>
            <person name="Thangavel G."/>
            <person name="Lux T."/>
            <person name="Neumann P."/>
            <person name="Vondrak T."/>
            <person name="Novak P."/>
            <person name="Zhang M."/>
            <person name="Costa L."/>
            <person name="Castellani M."/>
            <person name="Scott A."/>
            <person name="Toegelov H."/>
            <person name="Fuchs J."/>
            <person name="Mata-Sucre Y."/>
            <person name="Dias Y."/>
            <person name="Vanzela A.L.L."/>
            <person name="Huettel B."/>
            <person name="Almeida C.C.S."/>
            <person name="Simkova H."/>
            <person name="Souza G."/>
            <person name="Pedrosa-Harand A."/>
            <person name="Macas J."/>
            <person name="Mayer K.F.X."/>
            <person name="Houben A."/>
            <person name="Marques A."/>
        </authorList>
    </citation>
    <scope>NUCLEOTIDE SEQUENCE [LARGE SCALE GENOMIC DNA]</scope>
    <source>
        <strain evidence="4">RhyTen1mFocal</strain>
    </source>
</reference>
<proteinExistence type="inferred from homology"/>
<dbReference type="Gene3D" id="3.50.70.10">
    <property type="match status" value="1"/>
</dbReference>
<sequence length="270" mass="29550">MVGLVSTRAPFPTIRARSTFKFGISGCNLHNYLRYELQCPSSSLNWSLKKNAISLAPRASVESVDYVAEPATKVKFPKEVTVPGCTKSLILLGTGYREKVFAIIGVKVYAAGFFVNSSIKEHLSSFKGKTEKIISEDSSIFNSIYNAPCEKSLHIKLVRNVDGKTFWDALNDVITPRIKQVTGTDELALSVFRTTFMDRNLKEGTNILLTWVEPSMLLISVSADRLPSNVDAKIESSNVNSALFDGFFGDSPVSPSLKASVVSGLKAILN</sequence>
<dbReference type="PANTHER" id="PTHR47698">
    <property type="entry name" value="FATTY-ACID-BINDING PROTEIN 3, CHLOROPLASTIC"/>
    <property type="match status" value="1"/>
</dbReference>
<gene>
    <name evidence="4" type="ORF">LUZ61_015261</name>
</gene>
<dbReference type="InterPro" id="IPR036298">
    <property type="entry name" value="Chalcone_isomerase_sf"/>
</dbReference>
<dbReference type="GO" id="GO:0009570">
    <property type="term" value="C:chloroplast stroma"/>
    <property type="evidence" value="ECO:0007669"/>
    <property type="project" value="TreeGrafter"/>
</dbReference>
<protein>
    <recommendedName>
        <fullName evidence="2">Chalcone-flavonone isomerase family protein</fullName>
    </recommendedName>
</protein>
<keyword evidence="5" id="KW-1185">Reference proteome</keyword>
<dbReference type="GO" id="GO:0005504">
    <property type="term" value="F:fatty acid binding"/>
    <property type="evidence" value="ECO:0007669"/>
    <property type="project" value="TreeGrafter"/>
</dbReference>
<dbReference type="Proteomes" id="UP001210211">
    <property type="component" value="Unassembled WGS sequence"/>
</dbReference>
<dbReference type="SUPFAM" id="SSF54626">
    <property type="entry name" value="Chalcone isomerase"/>
    <property type="match status" value="1"/>
</dbReference>
<dbReference type="InterPro" id="IPR016087">
    <property type="entry name" value="Chalcone_isomerase"/>
</dbReference>
<dbReference type="EMBL" id="JAMRDG010000002">
    <property type="protein sequence ID" value="KAJ3686097.1"/>
    <property type="molecule type" value="Genomic_DNA"/>
</dbReference>
<dbReference type="GO" id="GO:0006631">
    <property type="term" value="P:fatty acid metabolic process"/>
    <property type="evidence" value="ECO:0007669"/>
    <property type="project" value="TreeGrafter"/>
</dbReference>
<accession>A0AAD5WCL3</accession>
<feature type="domain" description="Chalcone isomerase" evidence="3">
    <location>
        <begin position="73"/>
        <end position="267"/>
    </location>
</feature>
<comment type="caution">
    <text evidence="4">The sequence shown here is derived from an EMBL/GenBank/DDBJ whole genome shotgun (WGS) entry which is preliminary data.</text>
</comment>
<dbReference type="InterPro" id="IPR016089">
    <property type="entry name" value="Chalcone_isomerase_bundle_sf"/>
</dbReference>
<comment type="similarity">
    <text evidence="1 2">Belongs to the chalcone isomerase family.</text>
</comment>
<dbReference type="AlphaFoldDB" id="A0AAD5WCL3"/>
<evidence type="ECO:0000256" key="2">
    <source>
        <dbReference type="RuleBase" id="RU361158"/>
    </source>
</evidence>
<dbReference type="InterPro" id="IPR016088">
    <property type="entry name" value="Chalcone_isomerase_3-sand"/>
</dbReference>
<dbReference type="GO" id="GO:0016872">
    <property type="term" value="F:intramolecular lyase activity"/>
    <property type="evidence" value="ECO:0007669"/>
    <property type="project" value="InterPro"/>
</dbReference>
<dbReference type="Pfam" id="PF02431">
    <property type="entry name" value="Chalcone"/>
    <property type="match status" value="1"/>
</dbReference>
<evidence type="ECO:0000256" key="1">
    <source>
        <dbReference type="ARBA" id="ARBA00007166"/>
    </source>
</evidence>
<dbReference type="PANTHER" id="PTHR47698:SF2">
    <property type="entry name" value="FATTY-ACID-BINDING PROTEIN 3, CHLOROPLASTIC"/>
    <property type="match status" value="1"/>
</dbReference>
<name>A0AAD5WCL3_9POAL</name>
<organism evidence="4 5">
    <name type="scientific">Rhynchospora tenuis</name>
    <dbReference type="NCBI Taxonomy" id="198213"/>
    <lineage>
        <taxon>Eukaryota</taxon>
        <taxon>Viridiplantae</taxon>
        <taxon>Streptophyta</taxon>
        <taxon>Embryophyta</taxon>
        <taxon>Tracheophyta</taxon>
        <taxon>Spermatophyta</taxon>
        <taxon>Magnoliopsida</taxon>
        <taxon>Liliopsida</taxon>
        <taxon>Poales</taxon>
        <taxon>Cyperaceae</taxon>
        <taxon>Cyperoideae</taxon>
        <taxon>Rhynchosporeae</taxon>
        <taxon>Rhynchospora</taxon>
    </lineage>
</organism>
<evidence type="ECO:0000313" key="5">
    <source>
        <dbReference type="Proteomes" id="UP001210211"/>
    </source>
</evidence>
<evidence type="ECO:0000313" key="4">
    <source>
        <dbReference type="EMBL" id="KAJ3686097.1"/>
    </source>
</evidence>